<dbReference type="Proteomes" id="UP000055048">
    <property type="component" value="Unassembled WGS sequence"/>
</dbReference>
<name>A0A0V0TAU1_9BILA</name>
<gene>
    <name evidence="1" type="ORF">T05_5926</name>
</gene>
<dbReference type="AlphaFoldDB" id="A0A0V0TAU1"/>
<sequence length="76" mass="8425">MLKHAVAQTELPLARTIDADYVAKKAVIRRSLRLTDDPLYASFLPAVSRAGDVRVRFGYLCCAHSILPASPIWLQS</sequence>
<comment type="caution">
    <text evidence="1">The sequence shown here is derived from an EMBL/GenBank/DDBJ whole genome shotgun (WGS) entry which is preliminary data.</text>
</comment>
<reference evidence="1 2" key="1">
    <citation type="submission" date="2015-01" db="EMBL/GenBank/DDBJ databases">
        <title>Evolution of Trichinella species and genotypes.</title>
        <authorList>
            <person name="Korhonen P.K."/>
            <person name="Edoardo P."/>
            <person name="Giuseppe L.R."/>
            <person name="Gasser R.B."/>
        </authorList>
    </citation>
    <scope>NUCLEOTIDE SEQUENCE [LARGE SCALE GENOMIC DNA]</scope>
    <source>
        <strain evidence="1">ISS417</strain>
    </source>
</reference>
<evidence type="ECO:0000313" key="1">
    <source>
        <dbReference type="EMBL" id="KRX36155.1"/>
    </source>
</evidence>
<organism evidence="1 2">
    <name type="scientific">Trichinella murrelli</name>
    <dbReference type="NCBI Taxonomy" id="144512"/>
    <lineage>
        <taxon>Eukaryota</taxon>
        <taxon>Metazoa</taxon>
        <taxon>Ecdysozoa</taxon>
        <taxon>Nematoda</taxon>
        <taxon>Enoplea</taxon>
        <taxon>Dorylaimia</taxon>
        <taxon>Trichinellida</taxon>
        <taxon>Trichinellidae</taxon>
        <taxon>Trichinella</taxon>
    </lineage>
</organism>
<protein>
    <submittedName>
        <fullName evidence="1">Uncharacterized protein</fullName>
    </submittedName>
</protein>
<proteinExistence type="predicted"/>
<accession>A0A0V0TAU1</accession>
<evidence type="ECO:0000313" key="2">
    <source>
        <dbReference type="Proteomes" id="UP000055048"/>
    </source>
</evidence>
<dbReference type="EMBL" id="JYDJ01000383">
    <property type="protein sequence ID" value="KRX36155.1"/>
    <property type="molecule type" value="Genomic_DNA"/>
</dbReference>
<keyword evidence="2" id="KW-1185">Reference proteome</keyword>